<feature type="domain" description="Tail sheath protein subtilisin-like" evidence="4">
    <location>
        <begin position="712"/>
        <end position="865"/>
    </location>
</feature>
<dbReference type="EMBL" id="FOYS01000005">
    <property type="protein sequence ID" value="SFR65094.1"/>
    <property type="molecule type" value="Genomic_DNA"/>
</dbReference>
<dbReference type="InterPro" id="IPR052042">
    <property type="entry name" value="Tail_sheath_structural"/>
</dbReference>
<dbReference type="Proteomes" id="UP000243250">
    <property type="component" value="Unassembled WGS sequence"/>
</dbReference>
<dbReference type="Gene3D" id="3.40.50.11780">
    <property type="match status" value="1"/>
</dbReference>
<keyword evidence="3" id="KW-0963">Cytoplasm</keyword>
<name>A0A1I6IEN1_9EURY</name>
<dbReference type="InterPro" id="IPR031549">
    <property type="entry name" value="ASH"/>
</dbReference>
<dbReference type="Pfam" id="PF17482">
    <property type="entry name" value="Phage_sheath_1C"/>
    <property type="match status" value="1"/>
</dbReference>
<dbReference type="PANTHER" id="PTHR35861">
    <property type="match status" value="1"/>
</dbReference>
<evidence type="ECO:0000313" key="8">
    <source>
        <dbReference type="Proteomes" id="UP000243250"/>
    </source>
</evidence>
<feature type="domain" description="Abnormal spindle-like microcephaly-associated protein ASH" evidence="5">
    <location>
        <begin position="226"/>
        <end position="312"/>
    </location>
</feature>
<evidence type="ECO:0000259" key="4">
    <source>
        <dbReference type="Pfam" id="PF04984"/>
    </source>
</evidence>
<protein>
    <submittedName>
        <fullName evidence="7">Phage tail sheath protein FI</fullName>
    </submittedName>
</protein>
<reference evidence="8" key="1">
    <citation type="submission" date="2016-10" db="EMBL/GenBank/DDBJ databases">
        <authorList>
            <person name="Varghese N."/>
            <person name="Submissions S."/>
        </authorList>
    </citation>
    <scope>NUCLEOTIDE SEQUENCE [LARGE SCALE GENOMIC DNA]</scope>
    <source>
        <strain evidence="8">CGMCC 1.8711</strain>
    </source>
</reference>
<evidence type="ECO:0000256" key="3">
    <source>
        <dbReference type="ARBA" id="ARBA00022490"/>
    </source>
</evidence>
<dbReference type="InterPro" id="IPR035089">
    <property type="entry name" value="Phage_sheath_subtilisin"/>
</dbReference>
<dbReference type="PANTHER" id="PTHR35861:SF1">
    <property type="entry name" value="PHAGE TAIL SHEATH PROTEIN"/>
    <property type="match status" value="1"/>
</dbReference>
<gene>
    <name evidence="7" type="ORF">SAMN04488124_3142</name>
</gene>
<dbReference type="InterPro" id="IPR013783">
    <property type="entry name" value="Ig-like_fold"/>
</dbReference>
<evidence type="ECO:0000256" key="2">
    <source>
        <dbReference type="ARBA" id="ARBA00008005"/>
    </source>
</evidence>
<comment type="subcellular location">
    <subcellularLocation>
        <location evidence="1">Cytoplasm</location>
    </subcellularLocation>
</comment>
<keyword evidence="8" id="KW-1185">Reference proteome</keyword>
<evidence type="ECO:0000256" key="1">
    <source>
        <dbReference type="ARBA" id="ARBA00004496"/>
    </source>
</evidence>
<evidence type="ECO:0000259" key="6">
    <source>
        <dbReference type="Pfam" id="PF17482"/>
    </source>
</evidence>
<dbReference type="OrthoDB" id="183220at2157"/>
<dbReference type="InterPro" id="IPR020287">
    <property type="entry name" value="Tail_sheath_C"/>
</dbReference>
<dbReference type="NCBIfam" id="NF012200">
    <property type="entry name" value="choice_anch_D"/>
    <property type="match status" value="3"/>
</dbReference>
<dbReference type="Gene3D" id="2.60.40.10">
    <property type="entry name" value="Immunoglobulins"/>
    <property type="match status" value="4"/>
</dbReference>
<sequence length="982" mass="105079">MPEYLSPGVYVEEVETGSMPIEGVSTSTAGFLGETERGPTVPRFLTSFADYRRTFGGYDLYGEQGRLRGTHLAYAVDGFFRNGGTRCFVGRVTGEKGVAKTALSPFGLRSSLAVSTKTVSFGDVVLGDGVTEMLELTNTSGDVSVEIQGVTLDPPAMSTDYSTDFDSATGITLGPKETAEIAVRFEPSAENDRDATVLVTHDASYPEGPYEVELEGRGVGRLELSPAELSFRTVVVGSSDELEVTLSNRSGEESVTIQDVTSSDTEFTTDFDASNPVTLGTDDEPHVLTVTFTPDSAADDKTATLTFDVDDESGTDVTVDVTGRGVDAETDGALEADGSAPGEVDFSDVELEASETLTVRVYNTDDDTDEDVASVEMELTTAEEGEFELTEEPSSFTIGAMEHRDFVVRFTPAAAGAREAELVLKDDSDADIASFTVTGSGVEPGDVQTGPASVSVEAGELDFGLVPVGSRARRSVVLVHGGDADTDAVTVEEVTSGNADVFGVLHDFDADADGPIALAPGESARIGVVYEPPDESEHTATLTVTLTGAAENSHTVELSGAGDGTALTAAAVGPGVWGNNVALHVEDASLANPENDLFKLVVRYWSRDADADTARAHGGDTERDEVPTPTVEEVYDNLSPTETSADYYVNRVNGASNLVELERAAGSDARPSNTAGHAVWLWDDGREDEDVTVGHFEGDEQLPPGTRTGLAGLAEKDQISIVCVPDENHYESEGALTDAVRIHCETLKDRIAVLQTEEDPGKIDTIRPPVDSTYAAYYYPWLTVLDPLTNARKNVPPCGHIAGVYARTDTERGVHKAPANAVVRGVIEPRVPIAKAEQDILNPLGVNCIRTFAGRGTRVWGARTTSSNPLWKYVNVRRLFLYIEESIDEGTQWSVFEPNDEPLWARIRQSVTNFLTTTWRDGALQGATPDQAFFVTCDRTTMTQDDIDNGRLIVEIGVAPVKPAEFVIFRISQWTGGVEESA</sequence>
<dbReference type="GO" id="GO:0005737">
    <property type="term" value="C:cytoplasm"/>
    <property type="evidence" value="ECO:0007669"/>
    <property type="project" value="UniProtKB-SubCell"/>
</dbReference>
<dbReference type="STRING" id="555875.SAMN04488124_3142"/>
<organism evidence="7 8">
    <name type="scientific">Halogeometricum limi</name>
    <dbReference type="NCBI Taxonomy" id="555875"/>
    <lineage>
        <taxon>Archaea</taxon>
        <taxon>Methanobacteriati</taxon>
        <taxon>Methanobacteriota</taxon>
        <taxon>Stenosarchaea group</taxon>
        <taxon>Halobacteria</taxon>
        <taxon>Halobacteriales</taxon>
        <taxon>Haloferacaceae</taxon>
        <taxon>Halogeometricum</taxon>
    </lineage>
</organism>
<comment type="similarity">
    <text evidence="2">Belongs to the myoviridae tail sheath protein family.</text>
</comment>
<dbReference type="AlphaFoldDB" id="A0A1I6IEN1"/>
<feature type="domain" description="Tail sheath protein C-terminal" evidence="6">
    <location>
        <begin position="866"/>
        <end position="972"/>
    </location>
</feature>
<evidence type="ECO:0000259" key="5">
    <source>
        <dbReference type="Pfam" id="PF15780"/>
    </source>
</evidence>
<dbReference type="Pfam" id="PF15780">
    <property type="entry name" value="ASH"/>
    <property type="match status" value="1"/>
</dbReference>
<proteinExistence type="inferred from homology"/>
<accession>A0A1I6IEN1</accession>
<dbReference type="Pfam" id="PF04984">
    <property type="entry name" value="Phage_sheath_1"/>
    <property type="match status" value="1"/>
</dbReference>
<evidence type="ECO:0000313" key="7">
    <source>
        <dbReference type="EMBL" id="SFR65094.1"/>
    </source>
</evidence>